<dbReference type="SMART" id="SM00382">
    <property type="entry name" value="AAA"/>
    <property type="match status" value="1"/>
</dbReference>
<feature type="domain" description="ABC transporter" evidence="5">
    <location>
        <begin position="4"/>
        <end position="255"/>
    </location>
</feature>
<dbReference type="AlphaFoldDB" id="A0A2A4SSK3"/>
<protein>
    <submittedName>
        <fullName evidence="6">ABC transporter</fullName>
    </submittedName>
</protein>
<dbReference type="SUPFAM" id="SSF52540">
    <property type="entry name" value="P-loop containing nucleoside triphosphate hydrolases"/>
    <property type="match status" value="1"/>
</dbReference>
<evidence type="ECO:0000256" key="3">
    <source>
        <dbReference type="ARBA" id="ARBA00022741"/>
    </source>
</evidence>
<dbReference type="GO" id="GO:0005524">
    <property type="term" value="F:ATP binding"/>
    <property type="evidence" value="ECO:0007669"/>
    <property type="project" value="UniProtKB-KW"/>
</dbReference>
<dbReference type="PANTHER" id="PTHR42734">
    <property type="entry name" value="METAL TRANSPORT SYSTEM ATP-BINDING PROTEIN TM_0124-RELATED"/>
    <property type="match status" value="1"/>
</dbReference>
<dbReference type="InterPro" id="IPR003593">
    <property type="entry name" value="AAA+_ATPase"/>
</dbReference>
<evidence type="ECO:0000256" key="1">
    <source>
        <dbReference type="ARBA" id="ARBA00005417"/>
    </source>
</evidence>
<gene>
    <name evidence="6" type="ORF">COB67_11730</name>
</gene>
<accession>A0A2A4SSK3</accession>
<proteinExistence type="inferred from homology"/>
<reference evidence="7" key="1">
    <citation type="submission" date="2017-08" db="EMBL/GenBank/DDBJ databases">
        <title>A dynamic microbial community with high functional redundancy inhabits the cold, oxic subseafloor aquifer.</title>
        <authorList>
            <person name="Tully B.J."/>
            <person name="Wheat C.G."/>
            <person name="Glazer B.T."/>
            <person name="Huber J.A."/>
        </authorList>
    </citation>
    <scope>NUCLEOTIDE SEQUENCE [LARGE SCALE GENOMIC DNA]</scope>
</reference>
<dbReference type="CDD" id="cd03235">
    <property type="entry name" value="ABC_Metallic_Cations"/>
    <property type="match status" value="1"/>
</dbReference>
<dbReference type="InterPro" id="IPR003439">
    <property type="entry name" value="ABC_transporter-like_ATP-bd"/>
</dbReference>
<dbReference type="InterPro" id="IPR050153">
    <property type="entry name" value="Metal_Ion_Import_ABC"/>
</dbReference>
<keyword evidence="4" id="KW-0067">ATP-binding</keyword>
<name>A0A2A4SSK3_9DELT</name>
<dbReference type="Gene3D" id="3.40.50.300">
    <property type="entry name" value="P-loop containing nucleotide triphosphate hydrolases"/>
    <property type="match status" value="1"/>
</dbReference>
<dbReference type="PROSITE" id="PS00211">
    <property type="entry name" value="ABC_TRANSPORTER_1"/>
    <property type="match status" value="1"/>
</dbReference>
<evidence type="ECO:0000313" key="6">
    <source>
        <dbReference type="EMBL" id="PCI24330.1"/>
    </source>
</evidence>
<dbReference type="Proteomes" id="UP000218113">
    <property type="component" value="Unassembled WGS sequence"/>
</dbReference>
<evidence type="ECO:0000256" key="4">
    <source>
        <dbReference type="ARBA" id="ARBA00022840"/>
    </source>
</evidence>
<keyword evidence="3" id="KW-0547">Nucleotide-binding</keyword>
<comment type="similarity">
    <text evidence="1">Belongs to the ABC transporter superfamily.</text>
</comment>
<dbReference type="Pfam" id="PF00005">
    <property type="entry name" value="ABC_tran"/>
    <property type="match status" value="1"/>
</dbReference>
<dbReference type="InterPro" id="IPR017871">
    <property type="entry name" value="ABC_transporter-like_CS"/>
</dbReference>
<evidence type="ECO:0000313" key="7">
    <source>
        <dbReference type="Proteomes" id="UP000218113"/>
    </source>
</evidence>
<dbReference type="FunFam" id="3.40.50.300:FF:000134">
    <property type="entry name" value="Iron-enterobactin ABC transporter ATP-binding protein"/>
    <property type="match status" value="1"/>
</dbReference>
<keyword evidence="2" id="KW-0813">Transport</keyword>
<dbReference type="PROSITE" id="PS50893">
    <property type="entry name" value="ABC_TRANSPORTER_2"/>
    <property type="match status" value="1"/>
</dbReference>
<comment type="caution">
    <text evidence="6">The sequence shown here is derived from an EMBL/GenBank/DDBJ whole genome shotgun (WGS) entry which is preliminary data.</text>
</comment>
<dbReference type="EMBL" id="NVSR01000124">
    <property type="protein sequence ID" value="PCI24330.1"/>
    <property type="molecule type" value="Genomic_DNA"/>
</dbReference>
<dbReference type="InterPro" id="IPR027417">
    <property type="entry name" value="P-loop_NTPase"/>
</dbReference>
<sequence length="259" mass="28954">MSVLEFRNIGFSYNRERTVLKDINLRVEQGDYLIVLGPNGGGKSTFLKLLVGLLKPTKGQVFLFDQDKKSQLKRVGYLPQHTNVNPHFPISVQDVVVMGRLRNGGQYWFTRKQDRAHACEMLDSVGLVDFRDRRIGDLSGGQRQRVLIARALMTDPELLVLDEPTASIDAAAKSAFYELLEKLNQSVTIIMVSHDLSIIPSGVKSVACVNQTLHYHNAPQITEEMLIMTYGCTSTGNCPVELVAHGVPHRVLSPHHKDH</sequence>
<evidence type="ECO:0000259" key="5">
    <source>
        <dbReference type="PROSITE" id="PS50893"/>
    </source>
</evidence>
<organism evidence="6 7">
    <name type="scientific">SAR324 cluster bacterium</name>
    <dbReference type="NCBI Taxonomy" id="2024889"/>
    <lineage>
        <taxon>Bacteria</taxon>
        <taxon>Deltaproteobacteria</taxon>
        <taxon>SAR324 cluster</taxon>
    </lineage>
</organism>
<dbReference type="PANTHER" id="PTHR42734:SF17">
    <property type="entry name" value="METAL TRANSPORT SYSTEM ATP-BINDING PROTEIN TM_0124-RELATED"/>
    <property type="match status" value="1"/>
</dbReference>
<evidence type="ECO:0000256" key="2">
    <source>
        <dbReference type="ARBA" id="ARBA00022448"/>
    </source>
</evidence>
<dbReference type="GO" id="GO:0016887">
    <property type="term" value="F:ATP hydrolysis activity"/>
    <property type="evidence" value="ECO:0007669"/>
    <property type="project" value="InterPro"/>
</dbReference>